<comment type="caution">
    <text evidence="3">The sequence shown here is derived from an EMBL/GenBank/DDBJ whole genome shotgun (WGS) entry which is preliminary data.</text>
</comment>
<reference evidence="3" key="2">
    <citation type="journal article" date="2023" name="Microbiol Resour">
        <title>Decontamination and Annotation of the Draft Genome Sequence of the Oomycete Lagenidium giganteum ARSEF 373.</title>
        <authorList>
            <person name="Morgan W.R."/>
            <person name="Tartar A."/>
        </authorList>
    </citation>
    <scope>NUCLEOTIDE SEQUENCE</scope>
    <source>
        <strain evidence="3">ARSEF 373</strain>
    </source>
</reference>
<keyword evidence="4" id="KW-1185">Reference proteome</keyword>
<gene>
    <name evidence="3" type="ORF">N0F65_002885</name>
</gene>
<feature type="compositionally biased region" description="Low complexity" evidence="1">
    <location>
        <begin position="204"/>
        <end position="214"/>
    </location>
</feature>
<feature type="compositionally biased region" description="Polar residues" evidence="1">
    <location>
        <begin position="347"/>
        <end position="367"/>
    </location>
</feature>
<feature type="region of interest" description="Disordered" evidence="1">
    <location>
        <begin position="647"/>
        <end position="680"/>
    </location>
</feature>
<accession>A0AAV2ZDS7</accession>
<feature type="domain" description="USP" evidence="2">
    <location>
        <begin position="377"/>
        <end position="841"/>
    </location>
</feature>
<dbReference type="GO" id="GO:0005634">
    <property type="term" value="C:nucleus"/>
    <property type="evidence" value="ECO:0007669"/>
    <property type="project" value="TreeGrafter"/>
</dbReference>
<dbReference type="Gene3D" id="3.90.70.10">
    <property type="entry name" value="Cysteine proteinases"/>
    <property type="match status" value="1"/>
</dbReference>
<dbReference type="InterPro" id="IPR028889">
    <property type="entry name" value="USP"/>
</dbReference>
<dbReference type="SUPFAM" id="SSF54001">
    <property type="entry name" value="Cysteine proteinases"/>
    <property type="match status" value="1"/>
</dbReference>
<feature type="region of interest" description="Disordered" evidence="1">
    <location>
        <begin position="331"/>
        <end position="375"/>
    </location>
</feature>
<feature type="region of interest" description="Disordered" evidence="1">
    <location>
        <begin position="201"/>
        <end position="283"/>
    </location>
</feature>
<evidence type="ECO:0000313" key="4">
    <source>
        <dbReference type="Proteomes" id="UP001146120"/>
    </source>
</evidence>
<sequence length="841" mass="92392">MMPASERRETADAMEIQVRHALALIVHIMLHYTCCVTAVELEVVNGPDDTPQRSTLSNTLTLKKEFQNARLVSADELIWVKDAKLTHKDIAAAAGSEQKDIREGRLEAKQRAFVFQFELTEHGLAFWKELKEQVTGTEVKQKKRKIRKQIVQDEVAGFVPVNTLKSPSKPPRTPTKLMTRILSPRISAPIGLSVASMPDAYAVSPSKSKSPFRSPFRKKPAPRDGASPIADNQDAQASPRPREWLSPARSALSRAERTPPVAKEDGTATELRAPHQQPEKRRVKSLQAMLDGVSDDKETPKKKSILSPYFRKAPLESDSPPLVSRTQLLAAARASDNSKGSPVTDVQPKSTPIKSTLSPSNENNATGTPAGESKKTHGLLNLGNYCYMNSIAQALASLPAFADSIDNDEWLVPLITQHLDKKYSEKEVRSAVQKWKAENAVTQLSLQTRLKDVLKLISEGSPTPINPEPLKLAMGKKIATFASLSQQDAHEFLVNLLTEYENELVTAVKQITEKIQSDVKPETKKAQSSGVLSFFRRLPDKAAESANAAKKAVETSHMLPAQYFRTEVIRTLTCTSCGYSRKQPETFHDFSLDMPPRPTPASPIPPAVSNSSSAIKCHCGVEAIICTRDAKRFYCCNNGACSLRDPVPEETTSPVPKLPKHSSNENSTDESSPGGLKQSPVSTLVQPLLLEDLVKSQFKSEILDLACEKCSGKKAEMTYDVAELPLVLVLHLKRFELNPLTGSLFKRSDLVEASPTFDPTTAFQPQCTSSAVSSSKHAIPTFTLQESVFSSFALPRQSIVHHLGKTIDEGHYVADVRTSDGNWVRRNDNLESSVSTPCAVT</sequence>
<dbReference type="InterPro" id="IPR038765">
    <property type="entry name" value="Papain-like_cys_pep_sf"/>
</dbReference>
<dbReference type="Pfam" id="PF00443">
    <property type="entry name" value="UCH"/>
    <property type="match status" value="1"/>
</dbReference>
<dbReference type="GO" id="GO:0004843">
    <property type="term" value="F:cysteine-type deubiquitinase activity"/>
    <property type="evidence" value="ECO:0007669"/>
    <property type="project" value="InterPro"/>
</dbReference>
<dbReference type="Proteomes" id="UP001146120">
    <property type="component" value="Unassembled WGS sequence"/>
</dbReference>
<dbReference type="EMBL" id="DAKRPA010000019">
    <property type="protein sequence ID" value="DBA03477.1"/>
    <property type="molecule type" value="Genomic_DNA"/>
</dbReference>
<dbReference type="InterPro" id="IPR001394">
    <property type="entry name" value="Peptidase_C19_UCH"/>
</dbReference>
<dbReference type="PROSITE" id="PS50235">
    <property type="entry name" value="USP_3"/>
    <property type="match status" value="1"/>
</dbReference>
<dbReference type="InterPro" id="IPR050164">
    <property type="entry name" value="Peptidase_C19"/>
</dbReference>
<dbReference type="AlphaFoldDB" id="A0AAV2ZDS7"/>
<organism evidence="3 4">
    <name type="scientific">Lagenidium giganteum</name>
    <dbReference type="NCBI Taxonomy" id="4803"/>
    <lineage>
        <taxon>Eukaryota</taxon>
        <taxon>Sar</taxon>
        <taxon>Stramenopiles</taxon>
        <taxon>Oomycota</taxon>
        <taxon>Peronosporomycetes</taxon>
        <taxon>Pythiales</taxon>
        <taxon>Pythiaceae</taxon>
    </lineage>
</organism>
<name>A0AAV2ZDS7_9STRA</name>
<dbReference type="PANTHER" id="PTHR24006">
    <property type="entry name" value="UBIQUITIN CARBOXYL-TERMINAL HYDROLASE"/>
    <property type="match status" value="1"/>
</dbReference>
<evidence type="ECO:0000256" key="1">
    <source>
        <dbReference type="SAM" id="MobiDB-lite"/>
    </source>
</evidence>
<evidence type="ECO:0000259" key="2">
    <source>
        <dbReference type="PROSITE" id="PS50235"/>
    </source>
</evidence>
<reference evidence="3" key="1">
    <citation type="submission" date="2022-11" db="EMBL/GenBank/DDBJ databases">
        <authorList>
            <person name="Morgan W.R."/>
            <person name="Tartar A."/>
        </authorList>
    </citation>
    <scope>NUCLEOTIDE SEQUENCE</scope>
    <source>
        <strain evidence="3">ARSEF 373</strain>
    </source>
</reference>
<dbReference type="GO" id="GO:0016579">
    <property type="term" value="P:protein deubiquitination"/>
    <property type="evidence" value="ECO:0007669"/>
    <property type="project" value="InterPro"/>
</dbReference>
<protein>
    <recommendedName>
        <fullName evidence="2">USP domain-containing protein</fullName>
    </recommendedName>
</protein>
<dbReference type="PANTHER" id="PTHR24006:SF827">
    <property type="entry name" value="UBIQUITIN CARBOXYL-TERMINAL HYDROLASE 34"/>
    <property type="match status" value="1"/>
</dbReference>
<feature type="compositionally biased region" description="Basic and acidic residues" evidence="1">
    <location>
        <begin position="254"/>
        <end position="266"/>
    </location>
</feature>
<evidence type="ECO:0000313" key="3">
    <source>
        <dbReference type="EMBL" id="DBA03477.1"/>
    </source>
</evidence>
<proteinExistence type="predicted"/>
<dbReference type="GO" id="GO:0005829">
    <property type="term" value="C:cytosol"/>
    <property type="evidence" value="ECO:0007669"/>
    <property type="project" value="TreeGrafter"/>
</dbReference>